<gene>
    <name evidence="4" type="ORF">GCM10010227_32280</name>
    <name evidence="3" type="ORF">Sgou_59980</name>
</gene>
<organism evidence="4 6">
    <name type="scientific">Streptomyces gougerotii</name>
    <dbReference type="NCBI Taxonomy" id="53448"/>
    <lineage>
        <taxon>Bacteria</taxon>
        <taxon>Bacillati</taxon>
        <taxon>Actinomycetota</taxon>
        <taxon>Actinomycetes</taxon>
        <taxon>Kitasatosporales</taxon>
        <taxon>Streptomycetaceae</taxon>
        <taxon>Streptomyces</taxon>
        <taxon>Streptomyces diastaticus group</taxon>
    </lineage>
</organism>
<protein>
    <submittedName>
        <fullName evidence="4">Phenylacetate-CoA oxygenase subunit PaaJ</fullName>
    </submittedName>
</protein>
<dbReference type="PANTHER" id="PTHR42831">
    <property type="entry name" value="FE-S PROTEIN MATURATION AUXILIARY FACTOR YITW"/>
    <property type="match status" value="1"/>
</dbReference>
<proteinExistence type="predicted"/>
<evidence type="ECO:0000313" key="3">
    <source>
        <dbReference type="EMBL" id="GFH81328.1"/>
    </source>
</evidence>
<feature type="domain" description="PaaD zinc beta ribbon" evidence="2">
    <location>
        <begin position="137"/>
        <end position="174"/>
    </location>
</feature>
<dbReference type="InterPro" id="IPR034904">
    <property type="entry name" value="FSCA_dom_sf"/>
</dbReference>
<comment type="caution">
    <text evidence="4">The sequence shown here is derived from an EMBL/GenBank/DDBJ whole genome shotgun (WGS) entry which is preliminary data.</text>
</comment>
<dbReference type="InterPro" id="IPR011883">
    <property type="entry name" value="PaaD-like"/>
</dbReference>
<evidence type="ECO:0000259" key="2">
    <source>
        <dbReference type="Pfam" id="PF23451"/>
    </source>
</evidence>
<dbReference type="Gene3D" id="3.30.300.130">
    <property type="entry name" value="Fe-S cluster assembly (FSCA)"/>
    <property type="match status" value="1"/>
</dbReference>
<dbReference type="Pfam" id="PF23451">
    <property type="entry name" value="Zn_ribbon_PaaD"/>
    <property type="match status" value="1"/>
</dbReference>
<reference evidence="3 5" key="2">
    <citation type="submission" date="2020-02" db="EMBL/GenBank/DDBJ databases">
        <title>Whole genome shotgun sequence of Streptomyces gougerotii NBRC 13043.</title>
        <authorList>
            <person name="Ichikawa N."/>
            <person name="Komaki H."/>
            <person name="Tamura T."/>
        </authorList>
    </citation>
    <scope>NUCLEOTIDE SEQUENCE [LARGE SCALE GENOMIC DNA]</scope>
    <source>
        <strain evidence="3 5">NBRC 13043</strain>
    </source>
</reference>
<dbReference type="SUPFAM" id="SSF117916">
    <property type="entry name" value="Fe-S cluster assembly (FSCA) domain-like"/>
    <property type="match status" value="1"/>
</dbReference>
<evidence type="ECO:0000313" key="5">
    <source>
        <dbReference type="Proteomes" id="UP000480804"/>
    </source>
</evidence>
<evidence type="ECO:0000313" key="4">
    <source>
        <dbReference type="EMBL" id="GGU75614.1"/>
    </source>
</evidence>
<reference evidence="4" key="3">
    <citation type="submission" date="2020-09" db="EMBL/GenBank/DDBJ databases">
        <authorList>
            <person name="Sun Q."/>
            <person name="Ohkuma M."/>
        </authorList>
    </citation>
    <scope>NUCLEOTIDE SEQUENCE</scope>
    <source>
        <strain evidence="4">JCM 4136</strain>
    </source>
</reference>
<dbReference type="NCBIfam" id="TIGR02159">
    <property type="entry name" value="PA_CoA_Oxy4"/>
    <property type="match status" value="1"/>
</dbReference>
<reference evidence="4" key="1">
    <citation type="journal article" date="2014" name="Int. J. Syst. Evol. Microbiol.">
        <title>Complete genome sequence of Corynebacterium casei LMG S-19264T (=DSM 44701T), isolated from a smear-ripened cheese.</title>
        <authorList>
            <consortium name="US DOE Joint Genome Institute (JGI-PGF)"/>
            <person name="Walter F."/>
            <person name="Albersmeier A."/>
            <person name="Kalinowski J."/>
            <person name="Ruckert C."/>
        </authorList>
    </citation>
    <scope>NUCLEOTIDE SEQUENCE</scope>
    <source>
        <strain evidence="4">JCM 4136</strain>
    </source>
</reference>
<dbReference type="Proteomes" id="UP000660975">
    <property type="component" value="Unassembled WGS sequence"/>
</dbReference>
<accession>A0A8H9LL01</accession>
<dbReference type="InterPro" id="IPR056572">
    <property type="entry name" value="Zn_ribbon_PaaD"/>
</dbReference>
<name>A0A8H9LL01_9ACTN</name>
<dbReference type="InterPro" id="IPR002744">
    <property type="entry name" value="MIP18-like"/>
</dbReference>
<keyword evidence="5" id="KW-1185">Reference proteome</keyword>
<evidence type="ECO:0000313" key="6">
    <source>
        <dbReference type="Proteomes" id="UP000660975"/>
    </source>
</evidence>
<dbReference type="PANTHER" id="PTHR42831:SF3">
    <property type="entry name" value="1,2-PHENYLACETYL-COA EPOXIDASE, SUBUNIT D-RELATED"/>
    <property type="match status" value="1"/>
</dbReference>
<dbReference type="EMBL" id="BMSC01000009">
    <property type="protein sequence ID" value="GGU75614.1"/>
    <property type="molecule type" value="Genomic_DNA"/>
</dbReference>
<dbReference type="Pfam" id="PF01883">
    <property type="entry name" value="FeS_assembly_P"/>
    <property type="match status" value="1"/>
</dbReference>
<dbReference type="AlphaFoldDB" id="A0A8H9LL01"/>
<dbReference type="EMBL" id="BLLO01000031">
    <property type="protein sequence ID" value="GFH81328.1"/>
    <property type="molecule type" value="Genomic_DNA"/>
</dbReference>
<dbReference type="Proteomes" id="UP000480804">
    <property type="component" value="Unassembled WGS sequence"/>
</dbReference>
<dbReference type="InterPro" id="IPR052339">
    <property type="entry name" value="Fe-S_Maturation_MIP18"/>
</dbReference>
<evidence type="ECO:0000259" key="1">
    <source>
        <dbReference type="Pfam" id="PF01883"/>
    </source>
</evidence>
<sequence>MVSGPLFPAHSPVGPSCPRLPVAEVARRVGEVPDPELPMIGLGDLGVVESVAVADDGNLEVAILPTFLGCPALPAITASVLEVLARCGHPEGRVRQVLAPPWSSDRISERGRAALAAHGIAPPAAPDAPEPVRLGLGTPCPHCGSLATRPHSAFGPARCQSMLHCAGCQETFPLMTAM</sequence>
<feature type="domain" description="MIP18 family-like" evidence="1">
    <location>
        <begin position="25"/>
        <end position="93"/>
    </location>
</feature>